<dbReference type="EMBL" id="JBIAPI010000013">
    <property type="protein sequence ID" value="MFF3228370.1"/>
    <property type="molecule type" value="Genomic_DNA"/>
</dbReference>
<feature type="domain" description="Putative glycogen debranching enzyme N-terminal" evidence="1">
    <location>
        <begin position="28"/>
        <end position="206"/>
    </location>
</feature>
<dbReference type="SUPFAM" id="SSF48208">
    <property type="entry name" value="Six-hairpin glycosidases"/>
    <property type="match status" value="1"/>
</dbReference>
<gene>
    <name evidence="3" type="ORF">ACFYV7_36630</name>
</gene>
<dbReference type="InterPro" id="IPR032856">
    <property type="entry name" value="GDE_N_bis"/>
</dbReference>
<evidence type="ECO:0000259" key="2">
    <source>
        <dbReference type="Pfam" id="PF22422"/>
    </source>
</evidence>
<name>A0ABW6R4E0_9NOCA</name>
<dbReference type="Proteomes" id="UP001601948">
    <property type="component" value="Unassembled WGS sequence"/>
</dbReference>
<evidence type="ECO:0000313" key="4">
    <source>
        <dbReference type="Proteomes" id="UP001601948"/>
    </source>
</evidence>
<organism evidence="3 4">
    <name type="scientific">Nocardia suismassiliense</name>
    <dbReference type="NCBI Taxonomy" id="2077092"/>
    <lineage>
        <taxon>Bacteria</taxon>
        <taxon>Bacillati</taxon>
        <taxon>Actinomycetota</taxon>
        <taxon>Actinomycetes</taxon>
        <taxon>Mycobacteriales</taxon>
        <taxon>Nocardiaceae</taxon>
        <taxon>Nocardia</taxon>
    </lineage>
</organism>
<dbReference type="Gene3D" id="1.50.10.10">
    <property type="match status" value="1"/>
</dbReference>
<dbReference type="Pfam" id="PF22422">
    <property type="entry name" value="MGH1-like_GH"/>
    <property type="match status" value="1"/>
</dbReference>
<evidence type="ECO:0000259" key="1">
    <source>
        <dbReference type="Pfam" id="PF14742"/>
    </source>
</evidence>
<reference evidence="3 4" key="1">
    <citation type="submission" date="2024-10" db="EMBL/GenBank/DDBJ databases">
        <title>The Natural Products Discovery Center: Release of the First 8490 Sequenced Strains for Exploring Actinobacteria Biosynthetic Diversity.</title>
        <authorList>
            <person name="Kalkreuter E."/>
            <person name="Kautsar S.A."/>
            <person name="Yang D."/>
            <person name="Bader C.D."/>
            <person name="Teijaro C.N."/>
            <person name="Fluegel L."/>
            <person name="Davis C.M."/>
            <person name="Simpson J.R."/>
            <person name="Lauterbach L."/>
            <person name="Steele A.D."/>
            <person name="Gui C."/>
            <person name="Meng S."/>
            <person name="Li G."/>
            <person name="Viehrig K."/>
            <person name="Ye F."/>
            <person name="Su P."/>
            <person name="Kiefer A.F."/>
            <person name="Nichols A."/>
            <person name="Cepeda A.J."/>
            <person name="Yan W."/>
            <person name="Fan B."/>
            <person name="Jiang Y."/>
            <person name="Adhikari A."/>
            <person name="Zheng C.-J."/>
            <person name="Schuster L."/>
            <person name="Cowan T.M."/>
            <person name="Smanski M.J."/>
            <person name="Chevrette M.G."/>
            <person name="De Carvalho L.P.S."/>
            <person name="Shen B."/>
        </authorList>
    </citation>
    <scope>NUCLEOTIDE SEQUENCE [LARGE SCALE GENOMIC DNA]</scope>
    <source>
        <strain evidence="3 4">NPDC003040</strain>
    </source>
</reference>
<proteinExistence type="predicted"/>
<dbReference type="RefSeq" id="WP_387725125.1">
    <property type="nucleotide sequence ID" value="NZ_JBIAPI010000013.1"/>
</dbReference>
<dbReference type="InterPro" id="IPR054491">
    <property type="entry name" value="MGH1-like_GH"/>
</dbReference>
<dbReference type="InterPro" id="IPR012341">
    <property type="entry name" value="6hp_glycosidase-like_sf"/>
</dbReference>
<protein>
    <submittedName>
        <fullName evidence="3">Glycogen debranching N-terminal domain-containing protein</fullName>
    </submittedName>
</protein>
<keyword evidence="4" id="KW-1185">Reference proteome</keyword>
<dbReference type="Pfam" id="PF14742">
    <property type="entry name" value="GDE_N_bis"/>
    <property type="match status" value="1"/>
</dbReference>
<evidence type="ECO:0000313" key="3">
    <source>
        <dbReference type="EMBL" id="MFF3228370.1"/>
    </source>
</evidence>
<accession>A0ABW6R4E0</accession>
<sequence length="706" mass="76841">MRMSSSDPKILGMGSPVAVDSGLGTVTLVEGSTFCVSDSLGDIRPGTAHGMFFRDARVLSRWELLLDDQPLEQLAVRSHEPFKARFVLRKTPQAGLADSTVLVERRRLVGDGLAEVLTVWNLGQEDTALSLTLRVAADFIDLFAVKEGRWGPSASEAAVAAGDLLLTDQDEPGRGLAVHATAHPVVQVDGLRWQVVIGARSQWQAQVFAQPIHDHRRVPPITRDAEDSPTNRIRAWRATATRLTATSPMLSQVLQRTETDLGSLRIDDVTDDSPAYVAAGAPWFMTLFGRDSLLTSWMALPLDSDLAVGTLRELAKTQGTKTDPRTEEQPGRIMHETRRGPVGGPTPGGNVYYGTVDATPLFVMLLAECWKWGAEQTHVEELLPAADAALAWIDEYGDLDGDGFVEYRRKTDRGLANQGWKDSYDAINDADGNLAAPAIALAEVQGYVYAARVARAEIADALGDPETAVRLRQAAEELKERFDAAFWDPKNGCYAIALDDRKHRVDAVTSNAAQCLWTGIVQERRAGQLIEQLGGPAMDSGFGLRTLAEHMGAYNPMSYHNGSVWPHDTAIAVAGLLRYRHVPGAQALAHHLATGLLDAAAEFGGRLPELFCGFSRNRFRFPVPYPTSCAPQAWASAAPLLLVRSALGLHPNVPQRTLNLTPRIPADWGTVELTDLRLGPATVTIVAEGNTARVHSLPHDWQLHIH</sequence>
<comment type="caution">
    <text evidence="3">The sequence shown here is derived from an EMBL/GenBank/DDBJ whole genome shotgun (WGS) entry which is preliminary data.</text>
</comment>
<dbReference type="InterPro" id="IPR008928">
    <property type="entry name" value="6-hairpin_glycosidase_sf"/>
</dbReference>
<feature type="domain" description="Mannosylglycerate hydrolase MGH1-like glycoside hydrolase" evidence="2">
    <location>
        <begin position="360"/>
        <end position="594"/>
    </location>
</feature>